<dbReference type="Pfam" id="PF21680">
    <property type="entry name" value="GIDA_C_1st"/>
    <property type="match status" value="1"/>
</dbReference>
<evidence type="ECO:0000256" key="7">
    <source>
        <dbReference type="ARBA" id="ARBA00022827"/>
    </source>
</evidence>
<evidence type="ECO:0000256" key="1">
    <source>
        <dbReference type="ARBA" id="ARBA00001974"/>
    </source>
</evidence>
<dbReference type="NCBIfam" id="TIGR00136">
    <property type="entry name" value="mnmG_gidA"/>
    <property type="match status" value="1"/>
</dbReference>
<evidence type="ECO:0000313" key="13">
    <source>
        <dbReference type="EMBL" id="SMC00190.1"/>
    </source>
</evidence>
<dbReference type="GO" id="GO:0050660">
    <property type="term" value="F:flavin adenine dinucleotide binding"/>
    <property type="evidence" value="ECO:0007669"/>
    <property type="project" value="UniProtKB-UniRule"/>
</dbReference>
<keyword evidence="5 11" id="KW-0285">Flavoprotein</keyword>
<dbReference type="InterPro" id="IPR002218">
    <property type="entry name" value="MnmG-rel"/>
</dbReference>
<dbReference type="InterPro" id="IPR040131">
    <property type="entry name" value="MnmG_N"/>
</dbReference>
<dbReference type="HAMAP" id="MF_00129">
    <property type="entry name" value="MnmG_GidA"/>
    <property type="match status" value="1"/>
</dbReference>
<dbReference type="PANTHER" id="PTHR11806">
    <property type="entry name" value="GLUCOSE INHIBITED DIVISION PROTEIN A"/>
    <property type="match status" value="1"/>
</dbReference>
<dbReference type="GO" id="GO:0005829">
    <property type="term" value="C:cytosol"/>
    <property type="evidence" value="ECO:0007669"/>
    <property type="project" value="TreeGrafter"/>
</dbReference>
<feature type="binding site" evidence="11">
    <location>
        <begin position="272"/>
        <end position="286"/>
    </location>
    <ligand>
        <name>NAD(+)</name>
        <dbReference type="ChEBI" id="CHEBI:57540"/>
    </ligand>
</feature>
<evidence type="ECO:0000256" key="11">
    <source>
        <dbReference type="HAMAP-Rule" id="MF_00129"/>
    </source>
</evidence>
<organism evidence="13 14">
    <name type="scientific">Thermanaeromonas toyohensis ToBE</name>
    <dbReference type="NCBI Taxonomy" id="698762"/>
    <lineage>
        <taxon>Bacteria</taxon>
        <taxon>Bacillati</taxon>
        <taxon>Bacillota</taxon>
        <taxon>Clostridia</taxon>
        <taxon>Neomoorellales</taxon>
        <taxon>Neomoorellaceae</taxon>
        <taxon>Thermanaeromonas</taxon>
    </lineage>
</organism>
<evidence type="ECO:0000256" key="10">
    <source>
        <dbReference type="ARBA" id="ARBA00031800"/>
    </source>
</evidence>
<proteinExistence type="inferred from homology"/>
<keyword evidence="8 11" id="KW-0520">NAD</keyword>
<dbReference type="PROSITE" id="PS01280">
    <property type="entry name" value="GIDA_1"/>
    <property type="match status" value="1"/>
</dbReference>
<dbReference type="Pfam" id="PF13932">
    <property type="entry name" value="SAM_GIDA_C"/>
    <property type="match status" value="1"/>
</dbReference>
<evidence type="ECO:0000256" key="2">
    <source>
        <dbReference type="ARBA" id="ARBA00003717"/>
    </source>
</evidence>
<evidence type="ECO:0000256" key="4">
    <source>
        <dbReference type="ARBA" id="ARBA00020461"/>
    </source>
</evidence>
<dbReference type="GO" id="GO:0030488">
    <property type="term" value="P:tRNA methylation"/>
    <property type="evidence" value="ECO:0007669"/>
    <property type="project" value="TreeGrafter"/>
</dbReference>
<comment type="cofactor">
    <cofactor evidence="1 11">
        <name>FAD</name>
        <dbReference type="ChEBI" id="CHEBI:57692"/>
    </cofactor>
</comment>
<dbReference type="FunFam" id="1.10.150.570:FF:000001">
    <property type="entry name" value="tRNA uridine 5-carboxymethylaminomethyl modification enzyme MnmG"/>
    <property type="match status" value="1"/>
</dbReference>
<name>A0A1W1W407_9FIRM</name>
<feature type="binding site" evidence="11">
    <location>
        <position position="125"/>
    </location>
    <ligand>
        <name>FAD</name>
        <dbReference type="ChEBI" id="CHEBI:57692"/>
    </ligand>
</feature>
<comment type="subcellular location">
    <subcellularLocation>
        <location evidence="11">Cytoplasm</location>
    </subcellularLocation>
</comment>
<comment type="similarity">
    <text evidence="3 11">Belongs to the MnmG family.</text>
</comment>
<keyword evidence="11" id="KW-0963">Cytoplasm</keyword>
<comment type="subunit">
    <text evidence="9 11">Homodimer. Heterotetramer of two MnmE and two MnmG subunits.</text>
</comment>
<dbReference type="InterPro" id="IPR049312">
    <property type="entry name" value="GIDA_C_N"/>
</dbReference>
<dbReference type="PROSITE" id="PS01281">
    <property type="entry name" value="GIDA_2"/>
    <property type="match status" value="1"/>
</dbReference>
<keyword evidence="6 11" id="KW-0819">tRNA processing</keyword>
<evidence type="ECO:0000256" key="3">
    <source>
        <dbReference type="ARBA" id="ARBA00007653"/>
    </source>
</evidence>
<dbReference type="InterPro" id="IPR036188">
    <property type="entry name" value="FAD/NAD-bd_sf"/>
</dbReference>
<dbReference type="STRING" id="698762.SAMN00808754_3325"/>
<dbReference type="InterPro" id="IPR044920">
    <property type="entry name" value="MnmG_C_subdom_sf"/>
</dbReference>
<dbReference type="PANTHER" id="PTHR11806:SF0">
    <property type="entry name" value="PROTEIN MTO1 HOMOLOG, MITOCHONDRIAL"/>
    <property type="match status" value="1"/>
</dbReference>
<dbReference type="SMART" id="SM01228">
    <property type="entry name" value="GIDA_assoc_3"/>
    <property type="match status" value="1"/>
</dbReference>
<dbReference type="InterPro" id="IPR004416">
    <property type="entry name" value="MnmG"/>
</dbReference>
<dbReference type="OrthoDB" id="9815560at2"/>
<keyword evidence="14" id="KW-1185">Reference proteome</keyword>
<evidence type="ECO:0000256" key="5">
    <source>
        <dbReference type="ARBA" id="ARBA00022630"/>
    </source>
</evidence>
<dbReference type="RefSeq" id="WP_084666956.1">
    <property type="nucleotide sequence ID" value="NZ_LT838272.1"/>
</dbReference>
<sequence>MYQAGSYDVIVVGAGHAGCEAALAAARLGCRTLLLTLSLEAVAMMACNPSVGGPGKGHLVREVDALGGQIGLNTDRSRIQIRRLNMGKGPAVRALRAQADKKLYQQLMLLTLLRQPNLELKQATVTQVVTEGGRVKGVLTRTGGFFSCRSLVVTTGTYLRGRIIIGDVAYDGGPNGQFPSIELAKSLRELGLRMGRFKTGTPPRVNRRSVDFSKMIEQPGDEGPLYFSFWEETPGRPNVPCWLTYTNEKTHAIIRDNLHRAPLFTGLIEGRGPRYCPSIEDKVVRFDRPAHQVFLEPEGLGTDEMYVQGVSTSLPEDVQIEVLHSIRGLEKAEMVRPGYAIEYDYVDPTQLKLTLECKDIPGLFLAGQINGTSGYEEAAAQGLLAGINAACLAKEKEGLIISRSEGYIGVLIDDLVTRGVTEPYRMLTSRAEHRLLLREDNADLRLAEKGYKVGLLDAARFEAFCRKKEAIDRALEELRTRQVGPETEELQELLEEKGEPPLKGPVSLADILKRPHISLGDLKAKGLFPELNPLVAEQVEISLKYEGYIAKEKAQVERMARLEGRRIPPDIDYYQIKGLSREGQERLSKVRPESIGQALRVPGVTPADVSLLLVYLEQRRRLSLDKEGLQVAK</sequence>
<dbReference type="Proteomes" id="UP000192569">
    <property type="component" value="Chromosome I"/>
</dbReference>
<dbReference type="AlphaFoldDB" id="A0A1W1W407"/>
<feature type="domain" description="tRNA uridine 5-carboxymethylaminomethyl modification enzyme C-terminal subdomain" evidence="12">
    <location>
        <begin position="543"/>
        <end position="614"/>
    </location>
</feature>
<protein>
    <recommendedName>
        <fullName evidence="4 11">tRNA uridine 5-carboxymethylaminomethyl modification enzyme MnmG</fullName>
    </recommendedName>
    <alternativeName>
        <fullName evidence="10 11">Glucose-inhibited division protein A</fullName>
    </alternativeName>
</protein>
<evidence type="ECO:0000313" key="14">
    <source>
        <dbReference type="Proteomes" id="UP000192569"/>
    </source>
</evidence>
<feature type="binding site" evidence="11">
    <location>
        <begin position="13"/>
        <end position="18"/>
    </location>
    <ligand>
        <name>FAD</name>
        <dbReference type="ChEBI" id="CHEBI:57692"/>
    </ligand>
</feature>
<dbReference type="InterPro" id="IPR020595">
    <property type="entry name" value="MnmG-rel_CS"/>
</dbReference>
<dbReference type="InterPro" id="IPR026904">
    <property type="entry name" value="MnmG_C"/>
</dbReference>
<evidence type="ECO:0000256" key="6">
    <source>
        <dbReference type="ARBA" id="ARBA00022694"/>
    </source>
</evidence>
<comment type="function">
    <text evidence="2 11">NAD-binding protein involved in the addition of a carboxymethylaminomethyl (cmnm) group at the wobble position (U34) of certain tRNAs, forming tRNA-cmnm(5)s(2)U34.</text>
</comment>
<dbReference type="SUPFAM" id="SSF51905">
    <property type="entry name" value="FAD/NAD(P)-binding domain"/>
    <property type="match status" value="1"/>
</dbReference>
<dbReference type="InterPro" id="IPR047001">
    <property type="entry name" value="MnmG_C_subdom"/>
</dbReference>
<evidence type="ECO:0000256" key="8">
    <source>
        <dbReference type="ARBA" id="ARBA00023027"/>
    </source>
</evidence>
<reference evidence="13 14" key="1">
    <citation type="submission" date="2017-04" db="EMBL/GenBank/DDBJ databases">
        <authorList>
            <person name="Afonso C.L."/>
            <person name="Miller P.J."/>
            <person name="Scott M.A."/>
            <person name="Spackman E."/>
            <person name="Goraichik I."/>
            <person name="Dimitrov K.M."/>
            <person name="Suarez D.L."/>
            <person name="Swayne D.E."/>
        </authorList>
    </citation>
    <scope>NUCLEOTIDE SEQUENCE [LARGE SCALE GENOMIC DNA]</scope>
    <source>
        <strain evidence="13 14">ToBE</strain>
    </source>
</reference>
<evidence type="ECO:0000259" key="12">
    <source>
        <dbReference type="SMART" id="SM01228"/>
    </source>
</evidence>
<dbReference type="Pfam" id="PF01134">
    <property type="entry name" value="GIDA"/>
    <property type="match status" value="1"/>
</dbReference>
<dbReference type="Gene3D" id="1.10.10.1800">
    <property type="entry name" value="tRNA uridine 5-carboxymethylaminomethyl modification enzyme MnmG/GidA"/>
    <property type="match status" value="1"/>
</dbReference>
<feature type="binding site" evidence="11">
    <location>
        <position position="180"/>
    </location>
    <ligand>
        <name>FAD</name>
        <dbReference type="ChEBI" id="CHEBI:57692"/>
    </ligand>
</feature>
<accession>A0A1W1W407</accession>
<dbReference type="PRINTS" id="PR00411">
    <property type="entry name" value="PNDRDTASEI"/>
</dbReference>
<dbReference type="GO" id="GO:0002098">
    <property type="term" value="P:tRNA wobble uridine modification"/>
    <property type="evidence" value="ECO:0007669"/>
    <property type="project" value="InterPro"/>
</dbReference>
<keyword evidence="7 11" id="KW-0274">FAD</keyword>
<dbReference type="EMBL" id="LT838272">
    <property type="protein sequence ID" value="SMC00190.1"/>
    <property type="molecule type" value="Genomic_DNA"/>
</dbReference>
<dbReference type="Gene3D" id="3.50.50.60">
    <property type="entry name" value="FAD/NAD(P)-binding domain"/>
    <property type="match status" value="2"/>
</dbReference>
<dbReference type="Gene3D" id="1.10.150.570">
    <property type="entry name" value="GidA associated domain, C-terminal subdomain"/>
    <property type="match status" value="1"/>
</dbReference>
<feature type="binding site" evidence="11">
    <location>
        <position position="368"/>
    </location>
    <ligand>
        <name>FAD</name>
        <dbReference type="ChEBI" id="CHEBI:57692"/>
    </ligand>
</feature>
<dbReference type="FunFam" id="3.50.50.60:FF:000002">
    <property type="entry name" value="tRNA uridine 5-carboxymethylaminomethyl modification enzyme MnmG"/>
    <property type="match status" value="1"/>
</dbReference>
<evidence type="ECO:0000256" key="9">
    <source>
        <dbReference type="ARBA" id="ARBA00025948"/>
    </source>
</evidence>
<gene>
    <name evidence="11" type="primary">mnmG</name>
    <name evidence="11" type="synonym">gidA</name>
    <name evidence="13" type="ORF">SAMN00808754_3325</name>
</gene>